<evidence type="ECO:0000256" key="4">
    <source>
        <dbReference type="ARBA" id="ARBA00023136"/>
    </source>
</evidence>
<evidence type="ECO:0000256" key="1">
    <source>
        <dbReference type="ARBA" id="ARBA00004167"/>
    </source>
</evidence>
<dbReference type="GO" id="GO:0016020">
    <property type="term" value="C:membrane"/>
    <property type="evidence" value="ECO:0007669"/>
    <property type="project" value="UniProtKB-SubCell"/>
</dbReference>
<feature type="transmembrane region" description="Helical" evidence="5">
    <location>
        <begin position="20"/>
        <end position="42"/>
    </location>
</feature>
<evidence type="ECO:0000313" key="6">
    <source>
        <dbReference type="EMBL" id="KAF6057189.1"/>
    </source>
</evidence>
<comment type="caution">
    <text evidence="6">The sequence shown here is derived from an EMBL/GenBank/DDBJ whole genome shotgun (WGS) entry which is preliminary data.</text>
</comment>
<proteinExistence type="predicted"/>
<evidence type="ECO:0000256" key="3">
    <source>
        <dbReference type="ARBA" id="ARBA00022989"/>
    </source>
</evidence>
<dbReference type="EMBL" id="JABWAB010000003">
    <property type="protein sequence ID" value="KAF6057189.1"/>
    <property type="molecule type" value="Genomic_DNA"/>
</dbReference>
<comment type="subcellular location">
    <subcellularLocation>
        <location evidence="1">Membrane</location>
        <topology evidence="1">Single-pass membrane protein</topology>
    </subcellularLocation>
</comment>
<keyword evidence="2 5" id="KW-0812">Transmembrane</keyword>
<dbReference type="AlphaFoldDB" id="A0A8X7TBT5"/>
<gene>
    <name evidence="6" type="ORF">FOB60_001744</name>
</gene>
<evidence type="ECO:0000313" key="7">
    <source>
        <dbReference type="Proteomes" id="UP000590412"/>
    </source>
</evidence>
<evidence type="ECO:0000256" key="5">
    <source>
        <dbReference type="SAM" id="Phobius"/>
    </source>
</evidence>
<protein>
    <submittedName>
        <fullName evidence="6">Cytochrome oxidase c assembly family protein</fullName>
    </submittedName>
</protein>
<dbReference type="OrthoDB" id="4083952at2759"/>
<organism evidence="6 7">
    <name type="scientific">Candida parapsilosis</name>
    <name type="common">Yeast</name>
    <dbReference type="NCBI Taxonomy" id="5480"/>
    <lineage>
        <taxon>Eukaryota</taxon>
        <taxon>Fungi</taxon>
        <taxon>Dikarya</taxon>
        <taxon>Ascomycota</taxon>
        <taxon>Saccharomycotina</taxon>
        <taxon>Pichiomycetes</taxon>
        <taxon>Debaryomycetaceae</taxon>
        <taxon>Candida/Lodderomyces clade</taxon>
        <taxon>Candida</taxon>
    </lineage>
</organism>
<accession>A0A8X7TBT5</accession>
<keyword evidence="3 5" id="KW-1133">Transmembrane helix</keyword>
<keyword evidence="4 5" id="KW-0472">Membrane</keyword>
<evidence type="ECO:0000256" key="2">
    <source>
        <dbReference type="ARBA" id="ARBA00022692"/>
    </source>
</evidence>
<name>A0A8X7TBT5_CANPA</name>
<reference evidence="6" key="1">
    <citation type="submission" date="2020-03" db="EMBL/GenBank/DDBJ databases">
        <title>FDA dAtabase for Regulatory Grade micrObial Sequences (FDA-ARGOS): Supporting development and validation of Infectious Disease Dx tests.</title>
        <authorList>
            <person name="Campos J."/>
            <person name="Goldberg B."/>
            <person name="Tallon L."/>
            <person name="Sadzewicz L."/>
            <person name="Vavikolanu K."/>
            <person name="Mehta A."/>
            <person name="Aluvathingal J."/>
            <person name="Nadendla S."/>
            <person name="Nandy P."/>
            <person name="Geyer C."/>
            <person name="Yan Y."/>
            <person name="Sichtig H."/>
        </authorList>
    </citation>
    <scope>NUCLEOTIDE SEQUENCE [LARGE SCALE GENOMIC DNA]</scope>
    <source>
        <strain evidence="6">FDAARGOS_652</strain>
    </source>
</reference>
<dbReference type="Pfam" id="PF14880">
    <property type="entry name" value="COX14"/>
    <property type="match status" value="1"/>
</dbReference>
<dbReference type="Proteomes" id="UP000590412">
    <property type="component" value="Unassembled WGS sequence"/>
</dbReference>
<sequence>MAGKNQLPFHVRATDVVHRLTVLGLAGFCIIGGGSIVFNIWANSDFAPWNKKKLKFEEEQYHQTRDVSNPNSSQNE</sequence>
<dbReference type="InterPro" id="IPR029208">
    <property type="entry name" value="COX14"/>
</dbReference>